<keyword evidence="2" id="KW-0812">Transmembrane</keyword>
<organism evidence="3 4">
    <name type="scientific">Aspergillus keveii</name>
    <dbReference type="NCBI Taxonomy" id="714993"/>
    <lineage>
        <taxon>Eukaryota</taxon>
        <taxon>Fungi</taxon>
        <taxon>Dikarya</taxon>
        <taxon>Ascomycota</taxon>
        <taxon>Pezizomycotina</taxon>
        <taxon>Eurotiomycetes</taxon>
        <taxon>Eurotiomycetidae</taxon>
        <taxon>Eurotiales</taxon>
        <taxon>Aspergillaceae</taxon>
        <taxon>Aspergillus</taxon>
        <taxon>Aspergillus subgen. Nidulantes</taxon>
    </lineage>
</organism>
<reference evidence="3 4" key="1">
    <citation type="submission" date="2024-07" db="EMBL/GenBank/DDBJ databases">
        <title>Section-level genome sequencing and comparative genomics of Aspergillus sections Usti and Cavernicolus.</title>
        <authorList>
            <consortium name="Lawrence Berkeley National Laboratory"/>
            <person name="Nybo J.L."/>
            <person name="Vesth T.C."/>
            <person name="Theobald S."/>
            <person name="Frisvad J.C."/>
            <person name="Larsen T.O."/>
            <person name="Kjaerboelling I."/>
            <person name="Rothschild-Mancinelli K."/>
            <person name="Lyhne E.K."/>
            <person name="Kogle M.E."/>
            <person name="Barry K."/>
            <person name="Clum A."/>
            <person name="Na H."/>
            <person name="Ledsgaard L."/>
            <person name="Lin J."/>
            <person name="Lipzen A."/>
            <person name="Kuo A."/>
            <person name="Riley R."/>
            <person name="Mondo S."/>
            <person name="Labutti K."/>
            <person name="Haridas S."/>
            <person name="Pangalinan J."/>
            <person name="Salamov A.A."/>
            <person name="Simmons B.A."/>
            <person name="Magnuson J.K."/>
            <person name="Chen J."/>
            <person name="Drula E."/>
            <person name="Henrissat B."/>
            <person name="Wiebenga A."/>
            <person name="Lubbers R.J."/>
            <person name="Gomes A.C."/>
            <person name="Makela M.R."/>
            <person name="Stajich J."/>
            <person name="Grigoriev I.V."/>
            <person name="Mortensen U.H."/>
            <person name="De Vries R.P."/>
            <person name="Baker S.E."/>
            <person name="Andersen M.R."/>
        </authorList>
    </citation>
    <scope>NUCLEOTIDE SEQUENCE [LARGE SCALE GENOMIC DNA]</scope>
    <source>
        <strain evidence="3 4">CBS 209.92</strain>
    </source>
</reference>
<keyword evidence="2" id="KW-1133">Transmembrane helix</keyword>
<feature type="transmembrane region" description="Helical" evidence="2">
    <location>
        <begin position="248"/>
        <end position="270"/>
    </location>
</feature>
<protein>
    <submittedName>
        <fullName evidence="3">Uncharacterized protein</fullName>
    </submittedName>
</protein>
<dbReference type="EMBL" id="JBFTWV010000034">
    <property type="protein sequence ID" value="KAL2795530.1"/>
    <property type="molecule type" value="Genomic_DNA"/>
</dbReference>
<dbReference type="Proteomes" id="UP001610563">
    <property type="component" value="Unassembled WGS sequence"/>
</dbReference>
<gene>
    <name evidence="3" type="ORF">BJX66DRAFT_336866</name>
</gene>
<evidence type="ECO:0000256" key="2">
    <source>
        <dbReference type="SAM" id="Phobius"/>
    </source>
</evidence>
<feature type="region of interest" description="Disordered" evidence="1">
    <location>
        <begin position="279"/>
        <end position="317"/>
    </location>
</feature>
<sequence length="350" mass="37043">MPTTSTLSQFTFTNYGPLTTTFTPPASCQSEEKYVQIASIYSAHLGEWLADCSLTYGDCLPSGTVTTAPPPSNTDSPLAAFEVPFFSPGLECPLDWTTVGTAWRAGDRITTSGVFEAEAHTIYRWPVDVLPSILSQGETAVLCCPSSMTGAKNGICYSTLPIYELTTGCQRYLAPEAYTLATTSYGLDGGTTYGALISITESAPSITSTTTFASTDTTTLTGVSVMAMVTLIHTEGDRAGGLSTGASAGIGVGVGVAVLSFIAAVAYFFWRRKRMGASHGAEDHPLDTAAVGIPTTGHELDGQKPRGELDSFSLGGELGGTELRRYERAELEISQPRLELSAERRYELSA</sequence>
<feature type="compositionally biased region" description="Basic and acidic residues" evidence="1">
    <location>
        <begin position="298"/>
        <end position="309"/>
    </location>
</feature>
<keyword evidence="4" id="KW-1185">Reference proteome</keyword>
<evidence type="ECO:0000313" key="3">
    <source>
        <dbReference type="EMBL" id="KAL2795530.1"/>
    </source>
</evidence>
<comment type="caution">
    <text evidence="3">The sequence shown here is derived from an EMBL/GenBank/DDBJ whole genome shotgun (WGS) entry which is preliminary data.</text>
</comment>
<proteinExistence type="predicted"/>
<name>A0ABR4G926_9EURO</name>
<keyword evidence="2" id="KW-0472">Membrane</keyword>
<evidence type="ECO:0000256" key="1">
    <source>
        <dbReference type="SAM" id="MobiDB-lite"/>
    </source>
</evidence>
<accession>A0ABR4G926</accession>
<evidence type="ECO:0000313" key="4">
    <source>
        <dbReference type="Proteomes" id="UP001610563"/>
    </source>
</evidence>